<protein>
    <recommendedName>
        <fullName evidence="4">Phenol degradation protein meta</fullName>
    </recommendedName>
</protein>
<dbReference type="STRING" id="1440762.Y882_17035"/>
<keyword evidence="1" id="KW-0732">Signal</keyword>
<accession>A0A0G9GXG5</accession>
<dbReference type="Pfam" id="PF13557">
    <property type="entry name" value="Phenol_MetA_deg"/>
    <property type="match status" value="1"/>
</dbReference>
<feature type="chain" id="PRO_5005198102" description="Phenol degradation protein meta" evidence="1">
    <location>
        <begin position="27"/>
        <end position="319"/>
    </location>
</feature>
<dbReference type="AlphaFoldDB" id="A0A0G9GXG5"/>
<comment type="caution">
    <text evidence="2">The sequence shown here is derived from an EMBL/GenBank/DDBJ whole genome shotgun (WGS) entry which is preliminary data.</text>
</comment>
<organism evidence="2 3">
    <name type="scientific">Dyella japonica DSM 16301</name>
    <dbReference type="NCBI Taxonomy" id="1440762"/>
    <lineage>
        <taxon>Bacteria</taxon>
        <taxon>Pseudomonadati</taxon>
        <taxon>Pseudomonadota</taxon>
        <taxon>Gammaproteobacteria</taxon>
        <taxon>Lysobacterales</taxon>
        <taxon>Rhodanobacteraceae</taxon>
        <taxon>Dyella</taxon>
    </lineage>
</organism>
<feature type="signal peptide" evidence="1">
    <location>
        <begin position="1"/>
        <end position="26"/>
    </location>
</feature>
<dbReference type="Proteomes" id="UP000035481">
    <property type="component" value="Unassembled WGS sequence"/>
</dbReference>
<dbReference type="OrthoDB" id="8639774at2"/>
<evidence type="ECO:0008006" key="4">
    <source>
        <dbReference type="Google" id="ProtNLM"/>
    </source>
</evidence>
<reference evidence="2 3" key="1">
    <citation type="journal article" date="2015" name="Antonie Van Leeuwenhoek">
        <title>A phylogenomic and molecular marker based taxonomic framework for the order Xanthomonadales: proposal to transfer the families Algiphilaceae and Solimonadaceae to the order Nevskiales ord. nov. and to create a new family within the order Xanthomonadales, the family Rhodanobacteraceae fam. nov., containing the genus Rhodanobacter and its closest relatives.</title>
        <authorList>
            <person name="Naushad S."/>
            <person name="Adeolu M."/>
            <person name="Wong S."/>
            <person name="Sohail M."/>
            <person name="Schellhorn H.E."/>
            <person name="Gupta R.S."/>
        </authorList>
    </citation>
    <scope>NUCLEOTIDE SEQUENCE [LARGE SCALE GENOMIC DNA]</scope>
    <source>
        <strain evidence="2 3">DSM 16301</strain>
    </source>
</reference>
<dbReference type="PATRIC" id="fig|1440762.4.peg.3167"/>
<dbReference type="InterPro" id="IPR025737">
    <property type="entry name" value="FApF"/>
</dbReference>
<gene>
    <name evidence="2" type="ORF">Y882_17035</name>
</gene>
<name>A0A0G9GXG5_9GAMM</name>
<evidence type="ECO:0000313" key="2">
    <source>
        <dbReference type="EMBL" id="KLD62240.1"/>
    </source>
</evidence>
<sequence>MPGAAMKRVALYCALLAALFALPLHATETGVGRSITGMQATSYSGLIPPAPGLTWQYGYAYYDGSISASKQVPVAGGGSALGLKAEFQLATITGLYIWKTAPSSWNFASMMTMPFAYVDANVNARLGGFSASKSSHVLGPYDLFFAPVIASHHFSQTQHISFSLYIYAPTGDYKDGRLANASLNTWTFSPTIGYTALFDQGSLEWSATTAVDFYTKDKATNYQNGSVYRLDTLLVKRFPTGWGVGAVGGWIYQLENDTGPTADLLGGFKGHALALGPMVNYLKKWQGGQVEFSLRWLHEFDVTNRLQGNPAMLSATITL</sequence>
<evidence type="ECO:0000256" key="1">
    <source>
        <dbReference type="SAM" id="SignalP"/>
    </source>
</evidence>
<evidence type="ECO:0000313" key="3">
    <source>
        <dbReference type="Proteomes" id="UP000035481"/>
    </source>
</evidence>
<proteinExistence type="predicted"/>
<dbReference type="EMBL" id="JPLA01000052">
    <property type="protein sequence ID" value="KLD62240.1"/>
    <property type="molecule type" value="Genomic_DNA"/>
</dbReference>